<feature type="region of interest" description="Disordered" evidence="1">
    <location>
        <begin position="89"/>
        <end position="110"/>
    </location>
</feature>
<keyword evidence="3" id="KW-1185">Reference proteome</keyword>
<reference evidence="2" key="1">
    <citation type="journal article" date="2021" name="Nat. Commun.">
        <title>Genetic determinants of endophytism in the Arabidopsis root mycobiome.</title>
        <authorList>
            <person name="Mesny F."/>
            <person name="Miyauchi S."/>
            <person name="Thiergart T."/>
            <person name="Pickel B."/>
            <person name="Atanasova L."/>
            <person name="Karlsson M."/>
            <person name="Huettel B."/>
            <person name="Barry K.W."/>
            <person name="Haridas S."/>
            <person name="Chen C."/>
            <person name="Bauer D."/>
            <person name="Andreopoulos W."/>
            <person name="Pangilinan J."/>
            <person name="LaButti K."/>
            <person name="Riley R."/>
            <person name="Lipzen A."/>
            <person name="Clum A."/>
            <person name="Drula E."/>
            <person name="Henrissat B."/>
            <person name="Kohler A."/>
            <person name="Grigoriev I.V."/>
            <person name="Martin F.M."/>
            <person name="Hacquard S."/>
        </authorList>
    </citation>
    <scope>NUCLEOTIDE SEQUENCE</scope>
    <source>
        <strain evidence="2">MPI-CAGE-AT-0023</strain>
    </source>
</reference>
<dbReference type="PANTHER" id="PTHR36440">
    <property type="entry name" value="PUTATIVE (AFU_ORTHOLOGUE AFUA_8G07350)-RELATED"/>
    <property type="match status" value="1"/>
</dbReference>
<name>A0A9P9KSK0_FUSRE</name>
<evidence type="ECO:0000313" key="3">
    <source>
        <dbReference type="Proteomes" id="UP000720189"/>
    </source>
</evidence>
<dbReference type="SUPFAM" id="SSF51182">
    <property type="entry name" value="RmlC-like cupins"/>
    <property type="match status" value="1"/>
</dbReference>
<comment type="caution">
    <text evidence="2">The sequence shown here is derived from an EMBL/GenBank/DDBJ whole genome shotgun (WGS) entry which is preliminary data.</text>
</comment>
<dbReference type="InterPro" id="IPR053146">
    <property type="entry name" value="QDO-like"/>
</dbReference>
<evidence type="ECO:0000256" key="1">
    <source>
        <dbReference type="SAM" id="MobiDB-lite"/>
    </source>
</evidence>
<dbReference type="PANTHER" id="PTHR36440:SF1">
    <property type="entry name" value="PUTATIVE (AFU_ORTHOLOGUE AFUA_8G07350)-RELATED"/>
    <property type="match status" value="1"/>
</dbReference>
<dbReference type="InterPro" id="IPR014710">
    <property type="entry name" value="RmlC-like_jellyroll"/>
</dbReference>
<evidence type="ECO:0000313" key="2">
    <source>
        <dbReference type="EMBL" id="KAH7267751.1"/>
    </source>
</evidence>
<gene>
    <name evidence="2" type="ORF">BKA55DRAFT_534518</name>
</gene>
<dbReference type="AlphaFoldDB" id="A0A9P9KSK0"/>
<dbReference type="OrthoDB" id="2588190at2759"/>
<protein>
    <submittedName>
        <fullName evidence="2">RmlC-like cupin domain-containing protein</fullName>
    </submittedName>
</protein>
<sequence>MAGIKTTLVPPGKPDEAYLIPYLEGHVADIPSSSSVVRVMVTAKETNNTFGLVTSGGSEGSPIGFHYHKDAHDIFLCTKGQMNVWANDQGRTLDPGDMASAPPTPDTRDPTKTLFPRLMDLPGKHDFVPVPDHPAAEVTFCLPTDNIIPDGPEPYFLKADAGPNHQAITVVEGAFRVDVGEYAQEVQTGQTIFIPAGNAATLAATTRYASLYITCDGVGFPAALEAIGKEYSAPVISVGFDSDPDVSSYAKAFKCLGLQ</sequence>
<dbReference type="EMBL" id="JAGMUX010000002">
    <property type="protein sequence ID" value="KAH7267751.1"/>
    <property type="molecule type" value="Genomic_DNA"/>
</dbReference>
<accession>A0A9P9KSK0</accession>
<dbReference type="Gene3D" id="2.60.120.10">
    <property type="entry name" value="Jelly Rolls"/>
    <property type="match status" value="2"/>
</dbReference>
<dbReference type="Proteomes" id="UP000720189">
    <property type="component" value="Unassembled WGS sequence"/>
</dbReference>
<proteinExistence type="predicted"/>
<dbReference type="GeneID" id="70219557"/>
<dbReference type="RefSeq" id="XP_046055570.1">
    <property type="nucleotide sequence ID" value="XM_046189603.1"/>
</dbReference>
<dbReference type="InterPro" id="IPR011051">
    <property type="entry name" value="RmlC_Cupin_sf"/>
</dbReference>
<organism evidence="2 3">
    <name type="scientific">Fusarium redolens</name>
    <dbReference type="NCBI Taxonomy" id="48865"/>
    <lineage>
        <taxon>Eukaryota</taxon>
        <taxon>Fungi</taxon>
        <taxon>Dikarya</taxon>
        <taxon>Ascomycota</taxon>
        <taxon>Pezizomycotina</taxon>
        <taxon>Sordariomycetes</taxon>
        <taxon>Hypocreomycetidae</taxon>
        <taxon>Hypocreales</taxon>
        <taxon>Nectriaceae</taxon>
        <taxon>Fusarium</taxon>
        <taxon>Fusarium redolens species complex</taxon>
    </lineage>
</organism>